<dbReference type="EMBL" id="NVUL01000017">
    <property type="protein sequence ID" value="PCI79426.1"/>
    <property type="molecule type" value="Genomic_DNA"/>
</dbReference>
<dbReference type="AlphaFoldDB" id="A0A2A4XAB4"/>
<evidence type="ECO:0000313" key="3">
    <source>
        <dbReference type="Proteomes" id="UP000218767"/>
    </source>
</evidence>
<feature type="domain" description="UGSC-like" evidence="1">
    <location>
        <begin position="5"/>
        <end position="93"/>
    </location>
</feature>
<accession>A0A2A4XAB4</accession>
<proteinExistence type="predicted"/>
<name>A0A2A4XAB4_9GAMM</name>
<evidence type="ECO:0000313" key="2">
    <source>
        <dbReference type="EMBL" id="PCI79426.1"/>
    </source>
</evidence>
<dbReference type="Proteomes" id="UP000218767">
    <property type="component" value="Unassembled WGS sequence"/>
</dbReference>
<reference evidence="3" key="1">
    <citation type="submission" date="2017-08" db="EMBL/GenBank/DDBJ databases">
        <title>A dynamic microbial community with high functional redundancy inhabits the cold, oxic subseafloor aquifer.</title>
        <authorList>
            <person name="Tully B.J."/>
            <person name="Wheat C.G."/>
            <person name="Glazer B.T."/>
            <person name="Huber J.A."/>
        </authorList>
    </citation>
    <scope>NUCLEOTIDE SEQUENCE [LARGE SCALE GENOMIC DNA]</scope>
</reference>
<sequence length="93" mass="10112">MTIRVLNPTSESVIATLNPAPRLTSLEGKTVGLISNGKEGTAGFFAHVDKLLRERYRVAEVVLRIKSNYSAPAEDEIIDEAKNWDLAISGLGD</sequence>
<gene>
    <name evidence="2" type="ORF">COB20_04725</name>
</gene>
<comment type="caution">
    <text evidence="2">The sequence shown here is derived from an EMBL/GenBank/DDBJ whole genome shotgun (WGS) entry which is preliminary data.</text>
</comment>
<dbReference type="InterPro" id="IPR057767">
    <property type="entry name" value="UGSC-like_dom"/>
</dbReference>
<protein>
    <recommendedName>
        <fullName evidence="1">UGSC-like domain-containing protein</fullName>
    </recommendedName>
</protein>
<organism evidence="2 3">
    <name type="scientific">SAR86 cluster bacterium</name>
    <dbReference type="NCBI Taxonomy" id="2030880"/>
    <lineage>
        <taxon>Bacteria</taxon>
        <taxon>Pseudomonadati</taxon>
        <taxon>Pseudomonadota</taxon>
        <taxon>Gammaproteobacteria</taxon>
        <taxon>SAR86 cluster</taxon>
    </lineage>
</organism>
<evidence type="ECO:0000259" key="1">
    <source>
        <dbReference type="Pfam" id="PF24696"/>
    </source>
</evidence>
<dbReference type="Pfam" id="PF24696">
    <property type="entry name" value="UGSC"/>
    <property type="match status" value="1"/>
</dbReference>